<dbReference type="InterPro" id="IPR010105">
    <property type="entry name" value="TonB_sidphr_rcpt"/>
</dbReference>
<dbReference type="Gene3D" id="2.40.170.20">
    <property type="entry name" value="TonB-dependent receptor, beta-barrel domain"/>
    <property type="match status" value="1"/>
</dbReference>
<evidence type="ECO:0000256" key="13">
    <source>
        <dbReference type="RuleBase" id="RU003357"/>
    </source>
</evidence>
<comment type="subcellular location">
    <subcellularLocation>
        <location evidence="1 11">Cell outer membrane</location>
        <topology evidence="1 11">Multi-pass membrane protein</topology>
    </subcellularLocation>
</comment>
<dbReference type="AlphaFoldDB" id="A0A515CYR7"/>
<dbReference type="GO" id="GO:0038023">
    <property type="term" value="F:signaling receptor activity"/>
    <property type="evidence" value="ECO:0007669"/>
    <property type="project" value="InterPro"/>
</dbReference>
<dbReference type="STRING" id="614.XJ20_17385"/>
<evidence type="ECO:0000259" key="15">
    <source>
        <dbReference type="Pfam" id="PF00593"/>
    </source>
</evidence>
<dbReference type="PANTHER" id="PTHR32552">
    <property type="entry name" value="FERRICHROME IRON RECEPTOR-RELATED"/>
    <property type="match status" value="1"/>
</dbReference>
<feature type="short sequence motif" description="TonB box" evidence="12">
    <location>
        <begin position="48"/>
        <end position="54"/>
    </location>
</feature>
<accession>A0A515CYR7</accession>
<evidence type="ECO:0000259" key="16">
    <source>
        <dbReference type="Pfam" id="PF07715"/>
    </source>
</evidence>
<proteinExistence type="inferred from homology"/>
<evidence type="ECO:0000256" key="3">
    <source>
        <dbReference type="ARBA" id="ARBA00022448"/>
    </source>
</evidence>
<dbReference type="InterPro" id="IPR010916">
    <property type="entry name" value="TonB_box_CS"/>
</dbReference>
<dbReference type="SUPFAM" id="SSF56935">
    <property type="entry name" value="Porins"/>
    <property type="match status" value="1"/>
</dbReference>
<dbReference type="Gene3D" id="2.170.130.10">
    <property type="entry name" value="TonB-dependent receptor, plug domain"/>
    <property type="match status" value="1"/>
</dbReference>
<dbReference type="GO" id="GO:0009279">
    <property type="term" value="C:cell outer membrane"/>
    <property type="evidence" value="ECO:0007669"/>
    <property type="project" value="UniProtKB-SubCell"/>
</dbReference>
<reference evidence="17 18" key="1">
    <citation type="submission" date="2018-11" db="EMBL/GenBank/DDBJ databases">
        <title>The first complete genome of Serratia liquefaciens isolated from metalophyte plant revel distinctness adaptive mechanisms in an extreme habitat.</title>
        <authorList>
            <person name="Caneschi W.L."/>
            <person name="Sanchez A.B."/>
            <person name="Felestrino E.B."/>
            <person name="Assis R.A.B."/>
            <person name="Lemes C.G.C."/>
            <person name="Cordeiro I.F."/>
            <person name="Fonseca N.P."/>
            <person name="Villa M."/>
            <person name="Vieira I.T."/>
            <person name="Moraes L.A."/>
            <person name="Kamino L.H.Y."/>
            <person name="do Carmo F."/>
            <person name="Garcia C.M."/>
            <person name="Almeida N.F."/>
            <person name="Silva R.S."/>
            <person name="Ferro J.A."/>
            <person name="Ferro M.I.T."/>
            <person name="Varani A.M."/>
            <person name="Ferreira R.M."/>
            <person name="dos Santos V.L."/>
            <person name="Silva U.C."/>
            <person name="Setubal J.C."/>
            <person name="Moreira L.M."/>
        </authorList>
    </citation>
    <scope>NUCLEOTIDE SEQUENCE [LARGE SCALE GENOMIC DNA]</scope>
    <source>
        <strain evidence="17 18">FG3</strain>
    </source>
</reference>
<evidence type="ECO:0000256" key="14">
    <source>
        <dbReference type="SAM" id="SignalP"/>
    </source>
</evidence>
<keyword evidence="4 11" id="KW-1134">Transmembrane beta strand</keyword>
<evidence type="ECO:0000256" key="4">
    <source>
        <dbReference type="ARBA" id="ARBA00022452"/>
    </source>
</evidence>
<dbReference type="InterPro" id="IPR036942">
    <property type="entry name" value="Beta-barrel_TonB_sf"/>
</dbReference>
<evidence type="ECO:0000256" key="8">
    <source>
        <dbReference type="ARBA" id="ARBA00023136"/>
    </source>
</evidence>
<keyword evidence="8 11" id="KW-0472">Membrane</keyword>
<dbReference type="GO" id="GO:0015344">
    <property type="term" value="F:siderophore uptake transmembrane transporter activity"/>
    <property type="evidence" value="ECO:0007669"/>
    <property type="project" value="TreeGrafter"/>
</dbReference>
<sequence length="721" mass="80499">MSAARLGFVTPKKPPYYLITALLLSLPNAALAVGACDKIEKSSRCEDSLTVQASSQPQSTYGSLEVVTQSASRLGLTNLETPRSIDVISAQAIQQRGDKSLAAVVERAPGMSGVASPTLSNNFSLRGFRPVSWLYNGVETPGSTLQLADPSHYGSVEVLRGPGSVLNGLSAAGGSVNLLSRQPTFSRQPIEFDYGLSSYNSQRLHLGAGGTLVDDVAAYRLDVSGSDSGTNVQYERDKQKRVSGALLFKLSDNALLTLSLDRMLNRTNNPYYGTPLVEGNIARELRDINYNNLTDSRIQSNATSFQASLDWFTTPEIELHNQFYYYSGFREWRNVERFRISAATQPGYVNRDSFGALAHDDDLIGNRSSLVFDRPLGGFDNRFIVGLDLSKRRFQYYSNGFPGSEEVPLQAPIRESFSQGTASQRSPVRHVTQNQYAAFMEDRFSLTERLTLLGQLRYNHMDMDWHFQGPQEERSAQTYAFSVWSLGPSYALTDNINIYANYTTGKEPGNDLFFLSPAQTGLPLTRVRQWEVGAKGQFWDNKGEATLALYELRKDNLFVPNAQQPDTLNAVGRQTSRGVELSLMLRPSDRWELAANAAYTHARYDEYRGGSPLRSYNGNRPAYIPDWTANLTARYMPTEQWGLTSSLRYVGSSYNDDANQRKMPSYTMLDLATDYQITQTVGVGVRIRNVTNQLYAYQRTYPDQVLIAPSRTYESFISVRF</sequence>
<dbReference type="CDD" id="cd01347">
    <property type="entry name" value="ligand_gated_channel"/>
    <property type="match status" value="1"/>
</dbReference>
<keyword evidence="3 11" id="KW-0813">Transport</keyword>
<dbReference type="Pfam" id="PF00593">
    <property type="entry name" value="TonB_dep_Rec_b-barrel"/>
    <property type="match status" value="1"/>
</dbReference>
<organism evidence="17 18">
    <name type="scientific">Serratia liquefaciens</name>
    <dbReference type="NCBI Taxonomy" id="614"/>
    <lineage>
        <taxon>Bacteria</taxon>
        <taxon>Pseudomonadati</taxon>
        <taxon>Pseudomonadota</taxon>
        <taxon>Gammaproteobacteria</taxon>
        <taxon>Enterobacterales</taxon>
        <taxon>Yersiniaceae</taxon>
        <taxon>Serratia</taxon>
    </lineage>
</organism>
<evidence type="ECO:0000256" key="10">
    <source>
        <dbReference type="ARBA" id="ARBA00023237"/>
    </source>
</evidence>
<feature type="domain" description="TonB-dependent receptor-like beta-barrel" evidence="15">
    <location>
        <begin position="267"/>
        <end position="690"/>
    </location>
</feature>
<evidence type="ECO:0000256" key="1">
    <source>
        <dbReference type="ARBA" id="ARBA00004571"/>
    </source>
</evidence>
<evidence type="ECO:0000256" key="5">
    <source>
        <dbReference type="ARBA" id="ARBA00022692"/>
    </source>
</evidence>
<feature type="chain" id="PRO_5022171547" evidence="14">
    <location>
        <begin position="33"/>
        <end position="721"/>
    </location>
</feature>
<dbReference type="InterPro" id="IPR039426">
    <property type="entry name" value="TonB-dep_rcpt-like"/>
</dbReference>
<dbReference type="PANTHER" id="PTHR32552:SF84">
    <property type="entry name" value="TONB-DEPENDENT RECEPTOR-RELATED"/>
    <property type="match status" value="1"/>
</dbReference>
<evidence type="ECO:0000313" key="18">
    <source>
        <dbReference type="Proteomes" id="UP000317572"/>
    </source>
</evidence>
<dbReference type="InterPro" id="IPR012910">
    <property type="entry name" value="Plug_dom"/>
</dbReference>
<evidence type="ECO:0000256" key="11">
    <source>
        <dbReference type="PROSITE-ProRule" id="PRU01360"/>
    </source>
</evidence>
<keyword evidence="5 11" id="KW-0812">Transmembrane</keyword>
<dbReference type="GO" id="GO:0015891">
    <property type="term" value="P:siderophore transport"/>
    <property type="evidence" value="ECO:0007669"/>
    <property type="project" value="InterPro"/>
</dbReference>
<dbReference type="PROSITE" id="PS00430">
    <property type="entry name" value="TONB_DEPENDENT_REC_1"/>
    <property type="match status" value="1"/>
</dbReference>
<feature type="domain" description="TonB-dependent receptor plug" evidence="16">
    <location>
        <begin position="79"/>
        <end position="174"/>
    </location>
</feature>
<gene>
    <name evidence="17" type="ORF">EGO53_16540</name>
</gene>
<dbReference type="Proteomes" id="UP000317572">
    <property type="component" value="Chromosome"/>
</dbReference>
<protein>
    <submittedName>
        <fullName evidence="17">TonB-dependent receptor</fullName>
    </submittedName>
</protein>
<dbReference type="EMBL" id="CP033893">
    <property type="protein sequence ID" value="QDL33315.1"/>
    <property type="molecule type" value="Genomic_DNA"/>
</dbReference>
<dbReference type="NCBIfam" id="TIGR01783">
    <property type="entry name" value="TonB-siderophor"/>
    <property type="match status" value="1"/>
</dbReference>
<evidence type="ECO:0000256" key="9">
    <source>
        <dbReference type="ARBA" id="ARBA00023170"/>
    </source>
</evidence>
<dbReference type="PROSITE" id="PS52016">
    <property type="entry name" value="TONB_DEPENDENT_REC_3"/>
    <property type="match status" value="1"/>
</dbReference>
<name>A0A515CYR7_SERLI</name>
<comment type="similarity">
    <text evidence="2 11 13">Belongs to the TonB-dependent receptor family.</text>
</comment>
<dbReference type="InterPro" id="IPR000531">
    <property type="entry name" value="Beta-barrel_TonB"/>
</dbReference>
<feature type="signal peptide" evidence="14">
    <location>
        <begin position="1"/>
        <end position="32"/>
    </location>
</feature>
<keyword evidence="6 14" id="KW-0732">Signal</keyword>
<dbReference type="Pfam" id="PF07715">
    <property type="entry name" value="Plug"/>
    <property type="match status" value="1"/>
</dbReference>
<evidence type="ECO:0000256" key="12">
    <source>
        <dbReference type="PROSITE-ProRule" id="PRU10143"/>
    </source>
</evidence>
<keyword evidence="7 12" id="KW-0798">TonB box</keyword>
<dbReference type="RefSeq" id="WP_142815727.1">
    <property type="nucleotide sequence ID" value="NZ_CP033893.1"/>
</dbReference>
<evidence type="ECO:0000256" key="7">
    <source>
        <dbReference type="ARBA" id="ARBA00023077"/>
    </source>
</evidence>
<dbReference type="InterPro" id="IPR037066">
    <property type="entry name" value="Plug_dom_sf"/>
</dbReference>
<keyword evidence="9 17" id="KW-0675">Receptor</keyword>
<evidence type="ECO:0000256" key="2">
    <source>
        <dbReference type="ARBA" id="ARBA00009810"/>
    </source>
</evidence>
<evidence type="ECO:0000313" key="17">
    <source>
        <dbReference type="EMBL" id="QDL33315.1"/>
    </source>
</evidence>
<keyword evidence="10 11" id="KW-0998">Cell outer membrane</keyword>
<evidence type="ECO:0000256" key="6">
    <source>
        <dbReference type="ARBA" id="ARBA00022729"/>
    </source>
</evidence>